<evidence type="ECO:0000313" key="3">
    <source>
        <dbReference type="EMBL" id="CAF3747153.1"/>
    </source>
</evidence>
<reference evidence="2" key="1">
    <citation type="submission" date="2021-02" db="EMBL/GenBank/DDBJ databases">
        <authorList>
            <person name="Nowell W R."/>
        </authorList>
    </citation>
    <scope>NUCLEOTIDE SEQUENCE</scope>
</reference>
<name>A0A8S2DLZ4_9BILA</name>
<dbReference type="InterPro" id="IPR003323">
    <property type="entry name" value="OTU_dom"/>
</dbReference>
<dbReference type="Proteomes" id="UP000682733">
    <property type="component" value="Unassembled WGS sequence"/>
</dbReference>
<sequence>MQRGDGNCLLHACCIYLCGLHDHQFILRHELINFFASNEYPLRHRWTTTMRNALSIIHFHPDEITLDNEWKHIIDTLTDIRTEGLAYIGGYLESFHIFALANLLYRPIILLGLSELDSQTTSGFLPNDIIGIYLPLLRMADRCHHFPVVLVYHYNHFVPLLNHEFEILPSISAPKQKQFFLPLCYKKPNGVLEKLPVHYLLNEESQETDMYVNSYLYTELLPIYHGSNMENIQICRLGSISLPAKYDIIQMFSQYNKLVRTLNMNIEDNDAIDILDALAENVLHDLAGIAHLHKLTYTEVWPRQSTFRDSLCHMKFNLAKSSLIKRGIKRSRVVSLQVQRQTEEQQNQGYENDDEQQQSYFSFVY</sequence>
<dbReference type="PROSITE" id="PS50802">
    <property type="entry name" value="OTU"/>
    <property type="match status" value="1"/>
</dbReference>
<dbReference type="AlphaFoldDB" id="A0A8S2DLZ4"/>
<dbReference type="Proteomes" id="UP000677228">
    <property type="component" value="Unassembled WGS sequence"/>
</dbReference>
<proteinExistence type="predicted"/>
<evidence type="ECO:0000313" key="4">
    <source>
        <dbReference type="Proteomes" id="UP000677228"/>
    </source>
</evidence>
<gene>
    <name evidence="2" type="ORF">OVA965_LOCUS13351</name>
    <name evidence="3" type="ORF">TMI583_LOCUS13354</name>
</gene>
<dbReference type="EMBL" id="CAJNOK010005541">
    <property type="protein sequence ID" value="CAF0976369.1"/>
    <property type="molecule type" value="Genomic_DNA"/>
</dbReference>
<feature type="domain" description="OTU" evidence="1">
    <location>
        <begin position="1"/>
        <end position="152"/>
    </location>
</feature>
<protein>
    <recommendedName>
        <fullName evidence="1">OTU domain-containing protein</fullName>
    </recommendedName>
</protein>
<evidence type="ECO:0000259" key="1">
    <source>
        <dbReference type="PROSITE" id="PS50802"/>
    </source>
</evidence>
<accession>A0A8S2DLZ4</accession>
<comment type="caution">
    <text evidence="2">The sequence shown here is derived from an EMBL/GenBank/DDBJ whole genome shotgun (WGS) entry which is preliminary data.</text>
</comment>
<organism evidence="2 4">
    <name type="scientific">Didymodactylos carnosus</name>
    <dbReference type="NCBI Taxonomy" id="1234261"/>
    <lineage>
        <taxon>Eukaryota</taxon>
        <taxon>Metazoa</taxon>
        <taxon>Spiralia</taxon>
        <taxon>Gnathifera</taxon>
        <taxon>Rotifera</taxon>
        <taxon>Eurotatoria</taxon>
        <taxon>Bdelloidea</taxon>
        <taxon>Philodinida</taxon>
        <taxon>Philodinidae</taxon>
        <taxon>Didymodactylos</taxon>
    </lineage>
</organism>
<dbReference type="EMBL" id="CAJOBA010005547">
    <property type="protein sequence ID" value="CAF3747153.1"/>
    <property type="molecule type" value="Genomic_DNA"/>
</dbReference>
<evidence type="ECO:0000313" key="2">
    <source>
        <dbReference type="EMBL" id="CAF0976369.1"/>
    </source>
</evidence>
<dbReference type="Pfam" id="PF02338">
    <property type="entry name" value="OTU"/>
    <property type="match status" value="1"/>
</dbReference>